<gene>
    <name evidence="1" type="ORF">SAMN04489793_3121</name>
</gene>
<protein>
    <submittedName>
        <fullName evidence="1">Uncharacterized protein</fullName>
    </submittedName>
</protein>
<accession>A0A1H4V2F4</accession>
<proteinExistence type="predicted"/>
<keyword evidence="2" id="KW-1185">Reference proteome</keyword>
<reference evidence="2" key="1">
    <citation type="submission" date="2016-10" db="EMBL/GenBank/DDBJ databases">
        <authorList>
            <person name="Varghese N."/>
            <person name="Submissions S."/>
        </authorList>
    </citation>
    <scope>NUCLEOTIDE SEQUENCE [LARGE SCALE GENOMIC DNA]</scope>
    <source>
        <strain evidence="2">DSM 44234</strain>
    </source>
</reference>
<dbReference type="Proteomes" id="UP000182241">
    <property type="component" value="Unassembled WGS sequence"/>
</dbReference>
<dbReference type="RefSeq" id="WP_068742872.1">
    <property type="nucleotide sequence ID" value="NZ_FNSA01000003.1"/>
</dbReference>
<dbReference type="STRING" id="57704.SAMN04489793_3121"/>
<dbReference type="AlphaFoldDB" id="A0A1H4V2F4"/>
<evidence type="ECO:0000313" key="2">
    <source>
        <dbReference type="Proteomes" id="UP000182241"/>
    </source>
</evidence>
<dbReference type="EMBL" id="FNSA01000003">
    <property type="protein sequence ID" value="SEC75262.1"/>
    <property type="molecule type" value="Genomic_DNA"/>
</dbReference>
<organism evidence="1 2">
    <name type="scientific">Tsukamurella tyrosinosolvens</name>
    <dbReference type="NCBI Taxonomy" id="57704"/>
    <lineage>
        <taxon>Bacteria</taxon>
        <taxon>Bacillati</taxon>
        <taxon>Actinomycetota</taxon>
        <taxon>Actinomycetes</taxon>
        <taxon>Mycobacteriales</taxon>
        <taxon>Tsukamurellaceae</taxon>
        <taxon>Tsukamurella</taxon>
    </lineage>
</organism>
<sequence length="90" mass="9534">MSRWYLSASVHGDLAELAEASRHPGLTWIAGDGDTALIAVTFEFDSDRAASALDAGMSELTHRLGAAATTITASALVREDDDVIFDPDNL</sequence>
<name>A0A1H4V2F4_TSUTY</name>
<evidence type="ECO:0000313" key="1">
    <source>
        <dbReference type="EMBL" id="SEC75262.1"/>
    </source>
</evidence>